<protein>
    <submittedName>
        <fullName evidence="2">ABC-type uncharacterized transport system, substrate-binding protein</fullName>
    </submittedName>
</protein>
<evidence type="ECO:0000313" key="3">
    <source>
        <dbReference type="Proteomes" id="UP000183974"/>
    </source>
</evidence>
<keyword evidence="3" id="KW-1185">Reference proteome</keyword>
<name>A0A1M6ZYW0_9RHOB</name>
<dbReference type="Pfam" id="PF06226">
    <property type="entry name" value="DUF1007"/>
    <property type="match status" value="1"/>
</dbReference>
<dbReference type="AlphaFoldDB" id="A0A1M6ZYW0"/>
<evidence type="ECO:0000256" key="1">
    <source>
        <dbReference type="SAM" id="SignalP"/>
    </source>
</evidence>
<dbReference type="EMBL" id="FRBR01000002">
    <property type="protein sequence ID" value="SHL35614.1"/>
    <property type="molecule type" value="Genomic_DNA"/>
</dbReference>
<dbReference type="InterPro" id="IPR010412">
    <property type="entry name" value="DUF1007"/>
</dbReference>
<keyword evidence="1" id="KW-0732">Signal</keyword>
<feature type="signal peptide" evidence="1">
    <location>
        <begin position="1"/>
        <end position="19"/>
    </location>
</feature>
<dbReference type="Proteomes" id="UP000183974">
    <property type="component" value="Unassembled WGS sequence"/>
</dbReference>
<sequence length="210" mass="22738">MTRWIVLGCALLAAPVAQAHPHVFVEVGLRFVSQPDGRLSGVEVTWSYDDFFSLLVLEDRGLDPDGDMVLTEDERAALMGFDLTDWPDGFEGALFLYDGARKIALGPPTPTHIGMEGGRIVSRHIRHFDPVSADDLVGRPYDPSYYAALTLKEVTGLSDGCAVTVERADSKAADAIVARMGNSADEGFFEEVQVGIHYADAFEVTCAPSS</sequence>
<feature type="chain" id="PRO_5011957814" evidence="1">
    <location>
        <begin position="20"/>
        <end position="210"/>
    </location>
</feature>
<accession>A0A1M6ZYW0</accession>
<evidence type="ECO:0000313" key="2">
    <source>
        <dbReference type="EMBL" id="SHL35614.1"/>
    </source>
</evidence>
<proteinExistence type="predicted"/>
<dbReference type="OrthoDB" id="1679673at2"/>
<reference evidence="2 3" key="1">
    <citation type="submission" date="2016-11" db="EMBL/GenBank/DDBJ databases">
        <authorList>
            <person name="Jaros S."/>
            <person name="Januszkiewicz K."/>
            <person name="Wedrychowicz H."/>
        </authorList>
    </citation>
    <scope>NUCLEOTIDE SEQUENCE [LARGE SCALE GENOMIC DNA]</scope>
    <source>
        <strain evidence="2 3">DSM 29589</strain>
    </source>
</reference>
<organism evidence="2 3">
    <name type="scientific">Roseovarius pacificus</name>
    <dbReference type="NCBI Taxonomy" id="337701"/>
    <lineage>
        <taxon>Bacteria</taxon>
        <taxon>Pseudomonadati</taxon>
        <taxon>Pseudomonadota</taxon>
        <taxon>Alphaproteobacteria</taxon>
        <taxon>Rhodobacterales</taxon>
        <taxon>Roseobacteraceae</taxon>
        <taxon>Roseovarius</taxon>
    </lineage>
</organism>
<gene>
    <name evidence="2" type="ORF">SAMN05444398_102107</name>
</gene>
<dbReference type="RefSeq" id="WP_073033824.1">
    <property type="nucleotide sequence ID" value="NZ_BMLR01000002.1"/>
</dbReference>
<dbReference type="STRING" id="337701.SAMN05444398_102107"/>